<feature type="compositionally biased region" description="Low complexity" evidence="1">
    <location>
        <begin position="33"/>
        <end position="47"/>
    </location>
</feature>
<dbReference type="AlphaFoldDB" id="A0A7X0RS65"/>
<dbReference type="PANTHER" id="PTHR43649">
    <property type="entry name" value="ARABINOSE-BINDING PROTEIN-RELATED"/>
    <property type="match status" value="1"/>
</dbReference>
<dbReference type="Pfam" id="PF12010">
    <property type="entry name" value="DUF3502"/>
    <property type="match status" value="1"/>
</dbReference>
<evidence type="ECO:0000313" key="5">
    <source>
        <dbReference type="Proteomes" id="UP000547209"/>
    </source>
</evidence>
<dbReference type="InterPro" id="IPR022627">
    <property type="entry name" value="DUF3502"/>
</dbReference>
<dbReference type="EMBL" id="JACJVP010000028">
    <property type="protein sequence ID" value="MBB6672508.1"/>
    <property type="molecule type" value="Genomic_DNA"/>
</dbReference>
<dbReference type="Proteomes" id="UP000547209">
    <property type="component" value="Unassembled WGS sequence"/>
</dbReference>
<dbReference type="SUPFAM" id="SSF53850">
    <property type="entry name" value="Periplasmic binding protein-like II"/>
    <property type="match status" value="1"/>
</dbReference>
<feature type="signal peptide" evidence="2">
    <location>
        <begin position="1"/>
        <end position="23"/>
    </location>
</feature>
<dbReference type="PANTHER" id="PTHR43649:SF17">
    <property type="entry name" value="ABC TRANSPORTER SOLUTE BINDING PROTEIN-SUGAR TRANSPORT"/>
    <property type="match status" value="1"/>
</dbReference>
<organism evidence="4 5">
    <name type="scientific">Cohnella nanjingensis</name>
    <dbReference type="NCBI Taxonomy" id="1387779"/>
    <lineage>
        <taxon>Bacteria</taxon>
        <taxon>Bacillati</taxon>
        <taxon>Bacillota</taxon>
        <taxon>Bacilli</taxon>
        <taxon>Bacillales</taxon>
        <taxon>Paenibacillaceae</taxon>
        <taxon>Cohnella</taxon>
    </lineage>
</organism>
<protein>
    <submittedName>
        <fullName evidence="4">ABC transporter substrate-binding protein</fullName>
    </submittedName>
</protein>
<evidence type="ECO:0000313" key="4">
    <source>
        <dbReference type="EMBL" id="MBB6672508.1"/>
    </source>
</evidence>
<accession>A0A7X0RS65</accession>
<evidence type="ECO:0000259" key="3">
    <source>
        <dbReference type="Pfam" id="PF12010"/>
    </source>
</evidence>
<gene>
    <name evidence="4" type="ORF">H7C19_17650</name>
</gene>
<sequence>MKRRKRHAAILALVAVLAFLLMAAGCGCGTDEGGAARPAGASPGRGANPTGPDGLASNKQPYEIKWYLPGHPQEDGRRVQNEMNKIIQADLNATVDIVWIDPDRYDQETRAILASGDKADLMFASYRTNDFLGHARDGAFRDLTDLLPAYGSDILKQVPSFAWEAAKVDGKAYGIVNTQAWAEAPAIRVTKEMADIYGLRSYAIRRLEDLAPFLEKAVARENGQKIGFRVDAAADYPPAYALALGIEALGEGNPAVVATEGTRLKAINLFEQKAYADYLGLMHDWYRKGWIRPDAATVVDDTAEAKADKYIAALDVLRPDTPSDSRYVYQPLGGTPSIGNDAIGSSLTVIPRSSADPARAMMLYNLMYADKRLFNLMNFGIEDEHYHLTDSDYAEPIADSGYRVDAGWAFGNQFNALRSAKRQPSWLPAGTSLNAGAPRSRLLGFHFDPEKVKGELAQCASVIGSYRAGLVTGALDPAATLPRLNEALKRAGIDRLIAEAQRQIDAWADAHA</sequence>
<dbReference type="PROSITE" id="PS51257">
    <property type="entry name" value="PROKAR_LIPOPROTEIN"/>
    <property type="match status" value="1"/>
</dbReference>
<dbReference type="Gene3D" id="3.40.190.10">
    <property type="entry name" value="Periplasmic binding protein-like II"/>
    <property type="match status" value="2"/>
</dbReference>
<reference evidence="4 5" key="1">
    <citation type="submission" date="2020-08" db="EMBL/GenBank/DDBJ databases">
        <title>Cohnella phylogeny.</title>
        <authorList>
            <person name="Dunlap C."/>
        </authorList>
    </citation>
    <scope>NUCLEOTIDE SEQUENCE [LARGE SCALE GENOMIC DNA]</scope>
    <source>
        <strain evidence="4 5">DSM 28246</strain>
    </source>
</reference>
<feature type="region of interest" description="Disordered" evidence="1">
    <location>
        <begin position="33"/>
        <end position="55"/>
    </location>
</feature>
<feature type="chain" id="PRO_5039657629" evidence="2">
    <location>
        <begin position="24"/>
        <end position="512"/>
    </location>
</feature>
<name>A0A7X0RS65_9BACL</name>
<evidence type="ECO:0000256" key="2">
    <source>
        <dbReference type="SAM" id="SignalP"/>
    </source>
</evidence>
<proteinExistence type="predicted"/>
<comment type="caution">
    <text evidence="4">The sequence shown here is derived from an EMBL/GenBank/DDBJ whole genome shotgun (WGS) entry which is preliminary data.</text>
</comment>
<dbReference type="RefSeq" id="WP_185143990.1">
    <property type="nucleotide sequence ID" value="NZ_JACJVP010000028.1"/>
</dbReference>
<evidence type="ECO:0000256" key="1">
    <source>
        <dbReference type="SAM" id="MobiDB-lite"/>
    </source>
</evidence>
<keyword evidence="2" id="KW-0732">Signal</keyword>
<keyword evidence="5" id="KW-1185">Reference proteome</keyword>
<dbReference type="InterPro" id="IPR050490">
    <property type="entry name" value="Bact_solute-bd_prot1"/>
</dbReference>
<feature type="domain" description="DUF3502" evidence="3">
    <location>
        <begin position="442"/>
        <end position="508"/>
    </location>
</feature>